<evidence type="ECO:0000313" key="5">
    <source>
        <dbReference type="EMBL" id="EGD47087.1"/>
    </source>
</evidence>
<dbReference type="InterPro" id="IPR011344">
    <property type="entry name" value="ssDNA-bd"/>
</dbReference>
<dbReference type="SUPFAM" id="SSF50249">
    <property type="entry name" value="Nucleic acid-binding proteins"/>
    <property type="match status" value="1"/>
</dbReference>
<keyword evidence="6" id="KW-1185">Reference proteome</keyword>
<dbReference type="OrthoDB" id="9809878at2"/>
<dbReference type="Pfam" id="PF00436">
    <property type="entry name" value="SSB"/>
    <property type="match status" value="1"/>
</dbReference>
<accession>F1TEC1</accession>
<comment type="caution">
    <text evidence="5">The sequence shown here is derived from an EMBL/GenBank/DDBJ whole genome shotgun (WGS) entry which is preliminary data.</text>
</comment>
<dbReference type="STRING" id="588581.Cpap_1479"/>
<dbReference type="GO" id="GO:0006260">
    <property type="term" value="P:DNA replication"/>
    <property type="evidence" value="ECO:0007669"/>
    <property type="project" value="InterPro"/>
</dbReference>
<organism evidence="5 6">
    <name type="scientific">Ruminiclostridium papyrosolvens DSM 2782</name>
    <dbReference type="NCBI Taxonomy" id="588581"/>
    <lineage>
        <taxon>Bacteria</taxon>
        <taxon>Bacillati</taxon>
        <taxon>Bacillota</taxon>
        <taxon>Clostridia</taxon>
        <taxon>Eubacteriales</taxon>
        <taxon>Oscillospiraceae</taxon>
        <taxon>Ruminiclostridium</taxon>
    </lineage>
</organism>
<dbReference type="GO" id="GO:0009295">
    <property type="term" value="C:nucleoid"/>
    <property type="evidence" value="ECO:0007669"/>
    <property type="project" value="TreeGrafter"/>
</dbReference>
<keyword evidence="1 2" id="KW-0238">DNA-binding</keyword>
<proteinExistence type="inferred from homology"/>
<dbReference type="Proteomes" id="UP000003860">
    <property type="component" value="Unassembled WGS sequence"/>
</dbReference>
<evidence type="ECO:0000256" key="4">
    <source>
        <dbReference type="SAM" id="MobiDB-lite"/>
    </source>
</evidence>
<dbReference type="eggNOG" id="COG0629">
    <property type="taxonomic scope" value="Bacteria"/>
</dbReference>
<dbReference type="CDD" id="cd04496">
    <property type="entry name" value="SSB_OBF"/>
    <property type="match status" value="1"/>
</dbReference>
<dbReference type="Gene3D" id="2.40.50.140">
    <property type="entry name" value="Nucleic acid-binding proteins"/>
    <property type="match status" value="1"/>
</dbReference>
<dbReference type="PANTHER" id="PTHR10302">
    <property type="entry name" value="SINGLE-STRANDED DNA-BINDING PROTEIN"/>
    <property type="match status" value="1"/>
</dbReference>
<comment type="caution">
    <text evidence="2">Lacks conserved residue(s) required for the propagation of feature annotation.</text>
</comment>
<dbReference type="PANTHER" id="PTHR10302:SF27">
    <property type="entry name" value="SINGLE-STRANDED DNA-BINDING PROTEIN"/>
    <property type="match status" value="1"/>
</dbReference>
<reference evidence="5" key="2">
    <citation type="submission" date="2011-01" db="EMBL/GenBank/DDBJ databases">
        <title>The Non-contiguous Finished genome of Clostridium papyrosolvens.</title>
        <authorList>
            <person name="Lucas S."/>
            <person name="Copeland A."/>
            <person name="Lapidus A."/>
            <person name="Cheng J.-F."/>
            <person name="Goodwin L."/>
            <person name="Pitluck S."/>
            <person name="Misra M."/>
            <person name="Chertkov O."/>
            <person name="Detter J.C."/>
            <person name="Han C."/>
            <person name="Tapia R."/>
            <person name="Land M."/>
            <person name="Hauser L."/>
            <person name="Kyrpides N."/>
            <person name="Ivanova N."/>
            <person name="Pagani I."/>
            <person name="Mouttaki H."/>
            <person name="He Z."/>
            <person name="Zhou J."/>
            <person name="Hemme C.L."/>
            <person name="Woyke T."/>
        </authorList>
    </citation>
    <scope>NUCLEOTIDE SEQUENCE [LARGE SCALE GENOMIC DNA]</scope>
    <source>
        <strain evidence="5">DSM 2782</strain>
    </source>
</reference>
<reference evidence="5" key="1">
    <citation type="submission" date="2009-07" db="EMBL/GenBank/DDBJ databases">
        <authorList>
            <consortium name="US DOE Joint Genome Institute (JGI-PGF)"/>
            <person name="Lucas S."/>
            <person name="Copeland A."/>
            <person name="Lapidus A."/>
            <person name="Glavina del Rio T."/>
            <person name="Tice H."/>
            <person name="Bruce D."/>
            <person name="Goodwin L."/>
            <person name="Pitluck S."/>
            <person name="Larimer F."/>
            <person name="Land M.L."/>
            <person name="Mouttaki H."/>
            <person name="He Z."/>
            <person name="Zhou J."/>
            <person name="Hemme C.L."/>
        </authorList>
    </citation>
    <scope>NUCLEOTIDE SEQUENCE</scope>
    <source>
        <strain evidence="5">DSM 2782</strain>
    </source>
</reference>
<evidence type="ECO:0000256" key="2">
    <source>
        <dbReference type="HAMAP-Rule" id="MF_00984"/>
    </source>
</evidence>
<dbReference type="AlphaFoldDB" id="F1TEC1"/>
<dbReference type="InterPro" id="IPR000424">
    <property type="entry name" value="Primosome_PriB/ssb"/>
</dbReference>
<dbReference type="RefSeq" id="WP_004620085.1">
    <property type="nucleotide sequence ID" value="NZ_ACXX02000009.1"/>
</dbReference>
<evidence type="ECO:0000256" key="1">
    <source>
        <dbReference type="ARBA" id="ARBA00023125"/>
    </source>
</evidence>
<feature type="region of interest" description="Disordered" evidence="4">
    <location>
        <begin position="106"/>
        <end position="146"/>
    </location>
</feature>
<comment type="subunit">
    <text evidence="2">Homotetramer.</text>
</comment>
<evidence type="ECO:0000313" key="6">
    <source>
        <dbReference type="Proteomes" id="UP000003860"/>
    </source>
</evidence>
<dbReference type="NCBIfam" id="TIGR00621">
    <property type="entry name" value="ssb"/>
    <property type="match status" value="1"/>
</dbReference>
<gene>
    <name evidence="5" type="ORF">Cpap_1479</name>
</gene>
<protein>
    <recommendedName>
        <fullName evidence="2 3">Single-stranded DNA-binding protein</fullName>
        <shortName evidence="2">SSB</shortName>
    </recommendedName>
</protein>
<dbReference type="EMBL" id="ACXX02000009">
    <property type="protein sequence ID" value="EGD47087.1"/>
    <property type="molecule type" value="Genomic_DNA"/>
</dbReference>
<dbReference type="PROSITE" id="PS50935">
    <property type="entry name" value="SSB"/>
    <property type="match status" value="1"/>
</dbReference>
<name>F1TEC1_9FIRM</name>
<sequence length="146" mass="16193">MNKSILMGRLTKDTDLRYTSGNNTAVASFTLAVNRRFAKEGQPQADFINVVAWGKTAEFVGKYFTKGLQVVVVGRIQTRTWDDNEGKKHYVTEVVAEETYFADSKRTAPIANKPDSSEPTVSESGDGFYPPMEDDDLPFNGGLDFP</sequence>
<dbReference type="InterPro" id="IPR012340">
    <property type="entry name" value="NA-bd_OB-fold"/>
</dbReference>
<dbReference type="HAMAP" id="MF_00984">
    <property type="entry name" value="SSB"/>
    <property type="match status" value="1"/>
</dbReference>
<dbReference type="GO" id="GO:0003697">
    <property type="term" value="F:single-stranded DNA binding"/>
    <property type="evidence" value="ECO:0007669"/>
    <property type="project" value="UniProtKB-UniRule"/>
</dbReference>
<evidence type="ECO:0000256" key="3">
    <source>
        <dbReference type="RuleBase" id="RU000524"/>
    </source>
</evidence>